<proteinExistence type="predicted"/>
<dbReference type="CDD" id="cd02209">
    <property type="entry name" value="cupin_XRE_C"/>
    <property type="match status" value="1"/>
</dbReference>
<name>A0A8G2BF74_9PROT</name>
<dbReference type="CDD" id="cd00093">
    <property type="entry name" value="HTH_XRE"/>
    <property type="match status" value="1"/>
</dbReference>
<gene>
    <name evidence="3" type="ORF">SAMN05660686_00959</name>
</gene>
<evidence type="ECO:0000313" key="3">
    <source>
        <dbReference type="EMBL" id="SDF30225.1"/>
    </source>
</evidence>
<dbReference type="Proteomes" id="UP000198615">
    <property type="component" value="Unassembled WGS sequence"/>
</dbReference>
<dbReference type="GO" id="GO:0005829">
    <property type="term" value="C:cytosol"/>
    <property type="evidence" value="ECO:0007669"/>
    <property type="project" value="TreeGrafter"/>
</dbReference>
<dbReference type="SUPFAM" id="SSF51182">
    <property type="entry name" value="RmlC-like cupins"/>
    <property type="match status" value="1"/>
</dbReference>
<dbReference type="Gene3D" id="1.10.260.40">
    <property type="entry name" value="lambda repressor-like DNA-binding domains"/>
    <property type="match status" value="1"/>
</dbReference>
<organism evidence="3 4">
    <name type="scientific">Thalassobaculum litoreum DSM 18839</name>
    <dbReference type="NCBI Taxonomy" id="1123362"/>
    <lineage>
        <taxon>Bacteria</taxon>
        <taxon>Pseudomonadati</taxon>
        <taxon>Pseudomonadota</taxon>
        <taxon>Alphaproteobacteria</taxon>
        <taxon>Rhodospirillales</taxon>
        <taxon>Thalassobaculaceae</taxon>
        <taxon>Thalassobaculum</taxon>
    </lineage>
</organism>
<dbReference type="InterPro" id="IPR014710">
    <property type="entry name" value="RmlC-like_jellyroll"/>
</dbReference>
<keyword evidence="4" id="KW-1185">Reference proteome</keyword>
<dbReference type="AlphaFoldDB" id="A0A8G2BF74"/>
<accession>A0A8G2BF74</accession>
<evidence type="ECO:0000256" key="1">
    <source>
        <dbReference type="ARBA" id="ARBA00023125"/>
    </source>
</evidence>
<dbReference type="RefSeq" id="WP_093148536.1">
    <property type="nucleotide sequence ID" value="NZ_FNBW01000002.1"/>
</dbReference>
<protein>
    <submittedName>
        <fullName evidence="3">Transcriptional regulator, contains XRE-family HTH domain</fullName>
    </submittedName>
</protein>
<dbReference type="EMBL" id="FNBW01000002">
    <property type="protein sequence ID" value="SDF30225.1"/>
    <property type="molecule type" value="Genomic_DNA"/>
</dbReference>
<evidence type="ECO:0000313" key="4">
    <source>
        <dbReference type="Proteomes" id="UP000198615"/>
    </source>
</evidence>
<dbReference type="InterPro" id="IPR010982">
    <property type="entry name" value="Lambda_DNA-bd_dom_sf"/>
</dbReference>
<evidence type="ECO:0000259" key="2">
    <source>
        <dbReference type="PROSITE" id="PS50943"/>
    </source>
</evidence>
<dbReference type="SUPFAM" id="SSF47413">
    <property type="entry name" value="lambda repressor-like DNA-binding domains"/>
    <property type="match status" value="1"/>
</dbReference>
<dbReference type="InterPro" id="IPR011051">
    <property type="entry name" value="RmlC_Cupin_sf"/>
</dbReference>
<dbReference type="InterPro" id="IPR050807">
    <property type="entry name" value="TransReg_Diox_bact_type"/>
</dbReference>
<comment type="caution">
    <text evidence="3">The sequence shown here is derived from an EMBL/GenBank/DDBJ whole genome shotgun (WGS) entry which is preliminary data.</text>
</comment>
<reference evidence="3 4" key="1">
    <citation type="submission" date="2016-10" db="EMBL/GenBank/DDBJ databases">
        <authorList>
            <person name="Varghese N."/>
            <person name="Submissions S."/>
        </authorList>
    </citation>
    <scope>NUCLEOTIDE SEQUENCE [LARGE SCALE GENOMIC DNA]</scope>
    <source>
        <strain evidence="3 4">DSM 18839</strain>
    </source>
</reference>
<dbReference type="OrthoDB" id="189170at2"/>
<dbReference type="PROSITE" id="PS50943">
    <property type="entry name" value="HTH_CROC1"/>
    <property type="match status" value="1"/>
</dbReference>
<dbReference type="GO" id="GO:0003700">
    <property type="term" value="F:DNA-binding transcription factor activity"/>
    <property type="evidence" value="ECO:0007669"/>
    <property type="project" value="TreeGrafter"/>
</dbReference>
<dbReference type="InterPro" id="IPR001387">
    <property type="entry name" value="Cro/C1-type_HTH"/>
</dbReference>
<dbReference type="Gene3D" id="2.60.120.10">
    <property type="entry name" value="Jelly Rolls"/>
    <property type="match status" value="1"/>
</dbReference>
<sequence length="185" mass="20059">MPFDDFTPRLADRLKRLRQEAGWSLDTLAKRSGVSRATLSRMENAEVSPSAEALGKLCAAYRMPMSRLIQMVEQDFAAKVPAEAQTAWHDPATGFARRAVSPPAEALRGEVIEGTLPAGARIAYEVPPVEGLEHHLVMQSGGLTLTVDGADHVLGPGDCLRYRLHGPTVFQAGPDAPARYLLFLV</sequence>
<keyword evidence="1" id="KW-0238">DNA-binding</keyword>
<dbReference type="GO" id="GO:0003677">
    <property type="term" value="F:DNA binding"/>
    <property type="evidence" value="ECO:0007669"/>
    <property type="project" value="UniProtKB-KW"/>
</dbReference>
<dbReference type="Pfam" id="PF13560">
    <property type="entry name" value="HTH_31"/>
    <property type="match status" value="1"/>
</dbReference>
<dbReference type="PANTHER" id="PTHR46797">
    <property type="entry name" value="HTH-TYPE TRANSCRIPTIONAL REGULATOR"/>
    <property type="match status" value="1"/>
</dbReference>
<feature type="domain" description="HTH cro/C1-type" evidence="2">
    <location>
        <begin position="14"/>
        <end position="68"/>
    </location>
</feature>
<dbReference type="SMART" id="SM00530">
    <property type="entry name" value="HTH_XRE"/>
    <property type="match status" value="1"/>
</dbReference>
<dbReference type="PANTHER" id="PTHR46797:SF10">
    <property type="entry name" value="BLR1115 PROTEIN"/>
    <property type="match status" value="1"/>
</dbReference>